<sequence length="95" mass="10301">MHSVDHILQDSGISVVDFSGFLDGSDRQAVASAIVDSFKFCVSPQSWDLEGDVVTLPLLTSVPIAALSPHRQIIGEYLMLAGMQLRRLGLRISFG</sequence>
<gene>
    <name evidence="1" type="ORF">FB45DRAFT_1033852</name>
</gene>
<organism evidence="1 2">
    <name type="scientific">Roridomyces roridus</name>
    <dbReference type="NCBI Taxonomy" id="1738132"/>
    <lineage>
        <taxon>Eukaryota</taxon>
        <taxon>Fungi</taxon>
        <taxon>Dikarya</taxon>
        <taxon>Basidiomycota</taxon>
        <taxon>Agaricomycotina</taxon>
        <taxon>Agaricomycetes</taxon>
        <taxon>Agaricomycetidae</taxon>
        <taxon>Agaricales</taxon>
        <taxon>Marasmiineae</taxon>
        <taxon>Mycenaceae</taxon>
        <taxon>Roridomyces</taxon>
    </lineage>
</organism>
<protein>
    <submittedName>
        <fullName evidence="1">Uncharacterized protein</fullName>
    </submittedName>
</protein>
<evidence type="ECO:0000313" key="1">
    <source>
        <dbReference type="EMBL" id="KAJ7618665.1"/>
    </source>
</evidence>
<proteinExistence type="predicted"/>
<name>A0AAD7FHB2_9AGAR</name>
<reference evidence="1" key="1">
    <citation type="submission" date="2023-03" db="EMBL/GenBank/DDBJ databases">
        <title>Massive genome expansion in bonnet fungi (Mycena s.s.) driven by repeated elements and novel gene families across ecological guilds.</title>
        <authorList>
            <consortium name="Lawrence Berkeley National Laboratory"/>
            <person name="Harder C.B."/>
            <person name="Miyauchi S."/>
            <person name="Viragh M."/>
            <person name="Kuo A."/>
            <person name="Thoen E."/>
            <person name="Andreopoulos B."/>
            <person name="Lu D."/>
            <person name="Skrede I."/>
            <person name="Drula E."/>
            <person name="Henrissat B."/>
            <person name="Morin E."/>
            <person name="Kohler A."/>
            <person name="Barry K."/>
            <person name="LaButti K."/>
            <person name="Morin E."/>
            <person name="Salamov A."/>
            <person name="Lipzen A."/>
            <person name="Mereny Z."/>
            <person name="Hegedus B."/>
            <person name="Baldrian P."/>
            <person name="Stursova M."/>
            <person name="Weitz H."/>
            <person name="Taylor A."/>
            <person name="Grigoriev I.V."/>
            <person name="Nagy L.G."/>
            <person name="Martin F."/>
            <person name="Kauserud H."/>
        </authorList>
    </citation>
    <scope>NUCLEOTIDE SEQUENCE</scope>
    <source>
        <strain evidence="1">9284</strain>
    </source>
</reference>
<keyword evidence="2" id="KW-1185">Reference proteome</keyword>
<comment type="caution">
    <text evidence="1">The sequence shown here is derived from an EMBL/GenBank/DDBJ whole genome shotgun (WGS) entry which is preliminary data.</text>
</comment>
<accession>A0AAD7FHB2</accession>
<dbReference type="EMBL" id="JARKIF010000019">
    <property type="protein sequence ID" value="KAJ7618665.1"/>
    <property type="molecule type" value="Genomic_DNA"/>
</dbReference>
<evidence type="ECO:0000313" key="2">
    <source>
        <dbReference type="Proteomes" id="UP001221142"/>
    </source>
</evidence>
<dbReference type="Proteomes" id="UP001221142">
    <property type="component" value="Unassembled WGS sequence"/>
</dbReference>
<dbReference type="AlphaFoldDB" id="A0AAD7FHB2"/>